<comment type="caution">
    <text evidence="1">The sequence shown here is derived from an EMBL/GenBank/DDBJ whole genome shotgun (WGS) entry which is preliminary data.</text>
</comment>
<gene>
    <name evidence="1" type="ORF">LSUE1_G005573</name>
</gene>
<organism evidence="1 2">
    <name type="scientific">Lachnellula suecica</name>
    <dbReference type="NCBI Taxonomy" id="602035"/>
    <lineage>
        <taxon>Eukaryota</taxon>
        <taxon>Fungi</taxon>
        <taxon>Dikarya</taxon>
        <taxon>Ascomycota</taxon>
        <taxon>Pezizomycotina</taxon>
        <taxon>Leotiomycetes</taxon>
        <taxon>Helotiales</taxon>
        <taxon>Lachnaceae</taxon>
        <taxon>Lachnellula</taxon>
    </lineage>
</organism>
<accession>A0A8T9C2J0</accession>
<keyword evidence="2" id="KW-1185">Reference proteome</keyword>
<reference evidence="1 2" key="1">
    <citation type="submission" date="2018-05" db="EMBL/GenBank/DDBJ databases">
        <title>Genome sequencing and assembly of the regulated plant pathogen Lachnellula willkommii and related sister species for the development of diagnostic species identification markers.</title>
        <authorList>
            <person name="Giroux E."/>
            <person name="Bilodeau G."/>
        </authorList>
    </citation>
    <scope>NUCLEOTIDE SEQUENCE [LARGE SCALE GENOMIC DNA]</scope>
    <source>
        <strain evidence="1 2">CBS 268.59</strain>
    </source>
</reference>
<evidence type="ECO:0000313" key="2">
    <source>
        <dbReference type="Proteomes" id="UP000469558"/>
    </source>
</evidence>
<dbReference type="AlphaFoldDB" id="A0A8T9C2J0"/>
<sequence length="112" mass="12258">MIDHEHDIPTDPEQGLESGKVAVEKPSGVEAVAPLGQDIPLESIIMGNDPDQSTQVGDSVRQEPEEKPQYIAGWRLHMLTIGTSLVSITNALDGFELRDWIVTAYLITYTGI</sequence>
<protein>
    <submittedName>
        <fullName evidence="1">Uncharacterized protein</fullName>
    </submittedName>
</protein>
<dbReference type="EMBL" id="QGMK01001014">
    <property type="protein sequence ID" value="TVY75575.1"/>
    <property type="molecule type" value="Genomic_DNA"/>
</dbReference>
<name>A0A8T9C2J0_9HELO</name>
<dbReference type="OrthoDB" id="3565039at2759"/>
<dbReference type="Proteomes" id="UP000469558">
    <property type="component" value="Unassembled WGS sequence"/>
</dbReference>
<proteinExistence type="predicted"/>
<evidence type="ECO:0000313" key="1">
    <source>
        <dbReference type="EMBL" id="TVY75575.1"/>
    </source>
</evidence>